<feature type="compositionally biased region" description="Polar residues" evidence="1">
    <location>
        <begin position="182"/>
        <end position="192"/>
    </location>
</feature>
<feature type="compositionally biased region" description="Acidic residues" evidence="1">
    <location>
        <begin position="1"/>
        <end position="14"/>
    </location>
</feature>
<protein>
    <submittedName>
        <fullName evidence="2">Uncharacterized protein</fullName>
    </submittedName>
</protein>
<feature type="compositionally biased region" description="Acidic residues" evidence="1">
    <location>
        <begin position="258"/>
        <end position="274"/>
    </location>
</feature>
<feature type="region of interest" description="Disordered" evidence="1">
    <location>
        <begin position="1"/>
        <end position="135"/>
    </location>
</feature>
<feature type="compositionally biased region" description="Low complexity" evidence="1">
    <location>
        <begin position="359"/>
        <end position="371"/>
    </location>
</feature>
<proteinExistence type="predicted"/>
<dbReference type="AlphaFoldDB" id="A0A0G4I6G9"/>
<dbReference type="VEuPathDB" id="CryptoDB:Cvel_11331"/>
<accession>A0A0G4I6G9</accession>
<organism evidence="2">
    <name type="scientific">Chromera velia CCMP2878</name>
    <dbReference type="NCBI Taxonomy" id="1169474"/>
    <lineage>
        <taxon>Eukaryota</taxon>
        <taxon>Sar</taxon>
        <taxon>Alveolata</taxon>
        <taxon>Colpodellida</taxon>
        <taxon>Chromeraceae</taxon>
        <taxon>Chromera</taxon>
    </lineage>
</organism>
<feature type="compositionally biased region" description="Basic and acidic residues" evidence="1">
    <location>
        <begin position="123"/>
        <end position="132"/>
    </location>
</feature>
<reference evidence="2" key="1">
    <citation type="submission" date="2014-11" db="EMBL/GenBank/DDBJ databases">
        <authorList>
            <person name="Otto D Thomas"/>
            <person name="Naeem Raeece"/>
        </authorList>
    </citation>
    <scope>NUCLEOTIDE SEQUENCE</scope>
</reference>
<evidence type="ECO:0000256" key="1">
    <source>
        <dbReference type="SAM" id="MobiDB-lite"/>
    </source>
</evidence>
<name>A0A0G4I6G9_9ALVE</name>
<sequence length="454" mass="46365">MDDDSALVSPEEEREVSPSKRASAPAVTMTVEEIARMWQKKAGVDSKKKPISLSRASTKGGGGSSRARTYRQASAPSIGGTPASSSVVSPPTNKGSANVAFNLDKPSPSPGGSAADPASPPSDPKEEREKLTTDAIMKRWKSMTDQKDHVDQVWWSRSNTPSVRNTPSAFGAASSTSRAASRQPTRQETSSDLKLPAIAEAGRSGTASKVPPRSVRRTASAPEVSPVVQGEAVVKAAAVRLGALLDSIGHADTRGGVEVEEGEGLQETVLEEQEVSPAARKPLRAAPGNGSGGTVTTAGTSQDVSVPPTATAGKFLMTPTASPSKQQLSPLNHHRAEGFPAAPSTETSPLAHSCPPGPASAVASVAATPTGLSPVRAPGQPSRAGSTASVGVPPQVQKRPGYMRATSSSAGPSPVRGKATRTSLPPVVTTEALKAQISAKMAAAAANKRGSLPS</sequence>
<gene>
    <name evidence="2" type="ORF">Cvel_11331</name>
</gene>
<feature type="region of interest" description="Disordered" evidence="1">
    <location>
        <begin position="249"/>
        <end position="427"/>
    </location>
</feature>
<feature type="compositionally biased region" description="Polar residues" evidence="1">
    <location>
        <begin position="319"/>
        <end position="330"/>
    </location>
</feature>
<feature type="compositionally biased region" description="Polar residues" evidence="1">
    <location>
        <begin position="157"/>
        <end position="167"/>
    </location>
</feature>
<feature type="compositionally biased region" description="Low complexity" evidence="1">
    <location>
        <begin position="168"/>
        <end position="181"/>
    </location>
</feature>
<dbReference type="EMBL" id="CDMZ01005279">
    <property type="protein sequence ID" value="CEM52519.1"/>
    <property type="molecule type" value="Genomic_DNA"/>
</dbReference>
<evidence type="ECO:0000313" key="2">
    <source>
        <dbReference type="EMBL" id="CEM52519.1"/>
    </source>
</evidence>
<feature type="region of interest" description="Disordered" evidence="1">
    <location>
        <begin position="157"/>
        <end position="227"/>
    </location>
</feature>